<dbReference type="EMBL" id="LT629804">
    <property type="protein sequence ID" value="SDU78638.1"/>
    <property type="molecule type" value="Genomic_DNA"/>
</dbReference>
<protein>
    <recommendedName>
        <fullName evidence="4">NfeD-like C-terminal, partner-binding</fullName>
    </recommendedName>
</protein>
<keyword evidence="1" id="KW-1133">Transmembrane helix</keyword>
<name>A0A1H2LDC9_9ACTO</name>
<proteinExistence type="predicted"/>
<feature type="transmembrane region" description="Helical" evidence="1">
    <location>
        <begin position="36"/>
        <end position="59"/>
    </location>
</feature>
<feature type="transmembrane region" description="Helical" evidence="1">
    <location>
        <begin position="65"/>
        <end position="85"/>
    </location>
</feature>
<accession>A0A1H2LDC9</accession>
<keyword evidence="1" id="KW-0472">Membrane</keyword>
<dbReference type="RefSeq" id="WP_091279633.1">
    <property type="nucleotide sequence ID" value="NZ_LT629804.1"/>
</dbReference>
<reference evidence="3" key="1">
    <citation type="submission" date="2016-10" db="EMBL/GenBank/DDBJ databases">
        <authorList>
            <person name="Varghese N."/>
            <person name="Submissions S."/>
        </authorList>
    </citation>
    <scope>NUCLEOTIDE SEQUENCE [LARGE SCALE GENOMIC DNA]</scope>
    <source>
        <strain evidence="3">DSM 10002</strain>
    </source>
</reference>
<sequence length="163" mass="17143">MLTFAILAIIGTAVIVLSLIFDGIFDLIIPDDLFGFPLLLSAGLALTLIGCSGAIAMGAGARGGTIYAVIFAVTIVGLLIFLGLYRLLDSAAKTSDIEESVVGKEFVAVSTTNNIVRGTVRFRGADVEFLAHAPNDGPVLPGDRFTVLSDVRPYIKISRVVES</sequence>
<dbReference type="AlphaFoldDB" id="A0A1H2LDC9"/>
<gene>
    <name evidence="2" type="ORF">SAMN04489737_0554</name>
</gene>
<evidence type="ECO:0000256" key="1">
    <source>
        <dbReference type="SAM" id="Phobius"/>
    </source>
</evidence>
<dbReference type="GeneID" id="65344299"/>
<evidence type="ECO:0008006" key="4">
    <source>
        <dbReference type="Google" id="ProtNLM"/>
    </source>
</evidence>
<keyword evidence="3" id="KW-1185">Reference proteome</keyword>
<dbReference type="STRING" id="131112.SAMN04489737_0554"/>
<evidence type="ECO:0000313" key="2">
    <source>
        <dbReference type="EMBL" id="SDU78638.1"/>
    </source>
</evidence>
<evidence type="ECO:0000313" key="3">
    <source>
        <dbReference type="Proteomes" id="UP000214355"/>
    </source>
</evidence>
<organism evidence="2 3">
    <name type="scientific">Arcanobacterium phocae</name>
    <dbReference type="NCBI Taxonomy" id="131112"/>
    <lineage>
        <taxon>Bacteria</taxon>
        <taxon>Bacillati</taxon>
        <taxon>Actinomycetota</taxon>
        <taxon>Actinomycetes</taxon>
        <taxon>Actinomycetales</taxon>
        <taxon>Actinomycetaceae</taxon>
        <taxon>Arcanobacterium</taxon>
    </lineage>
</organism>
<dbReference type="Proteomes" id="UP000214355">
    <property type="component" value="Chromosome I"/>
</dbReference>
<keyword evidence="1" id="KW-0812">Transmembrane</keyword>
<feature type="transmembrane region" description="Helical" evidence="1">
    <location>
        <begin position="6"/>
        <end position="29"/>
    </location>
</feature>